<proteinExistence type="predicted"/>
<dbReference type="EMBL" id="OX451736">
    <property type="protein sequence ID" value="CAI8591441.1"/>
    <property type="molecule type" value="Genomic_DNA"/>
</dbReference>
<evidence type="ECO:0000313" key="2">
    <source>
        <dbReference type="EMBL" id="CAI8591441.1"/>
    </source>
</evidence>
<feature type="region of interest" description="Disordered" evidence="1">
    <location>
        <begin position="1"/>
        <end position="35"/>
    </location>
</feature>
<feature type="compositionally biased region" description="Polar residues" evidence="1">
    <location>
        <begin position="1"/>
        <end position="11"/>
    </location>
</feature>
<dbReference type="AlphaFoldDB" id="A0AAV0Z054"/>
<evidence type="ECO:0000256" key="1">
    <source>
        <dbReference type="SAM" id="MobiDB-lite"/>
    </source>
</evidence>
<feature type="compositionally biased region" description="Basic and acidic residues" evidence="1">
    <location>
        <begin position="15"/>
        <end position="35"/>
    </location>
</feature>
<dbReference type="Proteomes" id="UP001157006">
    <property type="component" value="Chromosome 1L"/>
</dbReference>
<evidence type="ECO:0000313" key="3">
    <source>
        <dbReference type="Proteomes" id="UP001157006"/>
    </source>
</evidence>
<sequence>MSESCGSNTFPSAEEETKKAQKRSREEVNESRLEKMTEPFHSQEIEKLYWEYPYYSDTQDTQVFSKSNVERVIEEIDLNNPHIAPIFQLAAKVGYQMTKENITYWEARGVVAEMNKVKEDDIELNEAEVCGVLTYFSCKFELYYRVMRHGMLGLTFDAKEGTFVLGKKNFDNRNKISCFMAD</sequence>
<organism evidence="2 3">
    <name type="scientific">Vicia faba</name>
    <name type="common">Broad bean</name>
    <name type="synonym">Faba vulgaris</name>
    <dbReference type="NCBI Taxonomy" id="3906"/>
    <lineage>
        <taxon>Eukaryota</taxon>
        <taxon>Viridiplantae</taxon>
        <taxon>Streptophyta</taxon>
        <taxon>Embryophyta</taxon>
        <taxon>Tracheophyta</taxon>
        <taxon>Spermatophyta</taxon>
        <taxon>Magnoliopsida</taxon>
        <taxon>eudicotyledons</taxon>
        <taxon>Gunneridae</taxon>
        <taxon>Pentapetalae</taxon>
        <taxon>rosids</taxon>
        <taxon>fabids</taxon>
        <taxon>Fabales</taxon>
        <taxon>Fabaceae</taxon>
        <taxon>Papilionoideae</taxon>
        <taxon>50 kb inversion clade</taxon>
        <taxon>NPAAA clade</taxon>
        <taxon>Hologalegina</taxon>
        <taxon>IRL clade</taxon>
        <taxon>Fabeae</taxon>
        <taxon>Vicia</taxon>
    </lineage>
</organism>
<gene>
    <name evidence="2" type="ORF">VFH_I487880</name>
</gene>
<name>A0AAV0Z054_VICFA</name>
<reference evidence="2 3" key="1">
    <citation type="submission" date="2023-01" db="EMBL/GenBank/DDBJ databases">
        <authorList>
            <person name="Kreplak J."/>
        </authorList>
    </citation>
    <scope>NUCLEOTIDE SEQUENCE [LARGE SCALE GENOMIC DNA]</scope>
</reference>
<keyword evidence="3" id="KW-1185">Reference proteome</keyword>
<accession>A0AAV0Z054</accession>
<protein>
    <submittedName>
        <fullName evidence="2">Uncharacterized protein</fullName>
    </submittedName>
</protein>